<dbReference type="RefSeq" id="XP_033592285.1">
    <property type="nucleotide sequence ID" value="XM_033730881.1"/>
</dbReference>
<feature type="region of interest" description="Disordered" evidence="3">
    <location>
        <begin position="617"/>
        <end position="642"/>
    </location>
</feature>
<dbReference type="InterPro" id="IPR001138">
    <property type="entry name" value="Zn2Cys6_DnaBD"/>
</dbReference>
<keyword evidence="2" id="KW-0539">Nucleus</keyword>
<dbReference type="PANTHER" id="PTHR46910:SF1">
    <property type="entry name" value="MISCELLANEOUS ZN(II)2CYS6 TRANSCRIPTION FACTOR (EUROFUNG)-RELATED"/>
    <property type="match status" value="1"/>
</dbReference>
<dbReference type="SMART" id="SM00906">
    <property type="entry name" value="Fungal_trans"/>
    <property type="match status" value="1"/>
</dbReference>
<dbReference type="GO" id="GO:0003677">
    <property type="term" value="F:DNA binding"/>
    <property type="evidence" value="ECO:0007669"/>
    <property type="project" value="InterPro"/>
</dbReference>
<keyword evidence="6" id="KW-1185">Reference proteome</keyword>
<feature type="region of interest" description="Disordered" evidence="3">
    <location>
        <begin position="1"/>
        <end position="32"/>
    </location>
</feature>
<dbReference type="EMBL" id="MU001633">
    <property type="protein sequence ID" value="KAF2485716.1"/>
    <property type="molecule type" value="Genomic_DNA"/>
</dbReference>
<feature type="compositionally biased region" description="Pro residues" evidence="3">
    <location>
        <begin position="697"/>
        <end position="707"/>
    </location>
</feature>
<dbReference type="InterPro" id="IPR036864">
    <property type="entry name" value="Zn2-C6_fun-type_DNA-bd_sf"/>
</dbReference>
<dbReference type="GeneID" id="54471883"/>
<proteinExistence type="predicted"/>
<sequence length="762" mass="84787">MNSPGHPSTSTSASVLSAQKRAYRQRRKDPSCDACRERKVKCDATETSSCSECSSRGVKCQFTKETNRRMSSIKQVQDLEKHLHGARQQIRQLEKMLKEGGSVADLDAAGTSQPTLHVPDASRDRHTPIPPFEGFDEARKDIRNYARGIFKPPPPYRTFGSHPTWPHATPALPTKTVADRLLSHYHTFVHVNMPHLHWPSFLQEYDNAYRTGSFQQSPTSWVSLFFGVLACGTLMDNQSSGQPQDGDGAQYLDLCMRNMNTWSDDLTLDQVRSSLLISVYFVETSLLSAGWVWLGSCVRAAQDIGLYTERGQYSPMETEMRRRVWWSVYNWDRLVSLELGRPTMIDDDDCDAGEPTPVNDDCIQPHGIIQPPQGTTPPNGLIVVIPVVRIFAQLKKTTKARTITPATLSTYDDHFKSIMASYPDPFPIFSQAHLDPRLLSAACTLQSARIFLYRHNLSPACRREDRIHALDRCVQAATDTAHYIERSMQQPSPSHNSGFYSPVHMANWGARLRTMAPAFLCSHLWRCALVLCLRLQFAPALTIVQASTSIGDLRKNNISCGRNLAFFLEKLVGRLRSGANQQKLENDEEMLAYASGDLQACADESWVWSGAGIAHANNPNSNGATPDRATAEAPTPSSLSERELHEWGGWENVQRVLTQLFNEHQQRTPSSAPAPTPPMQPQQHSQQQQQQQHSSYPPTPSQYPLPQQPSTNTPPTQYPNPPQQGASHPPPPPASLQPQTSLSPVGSNGAAASSRISIKDIM</sequence>
<evidence type="ECO:0000256" key="2">
    <source>
        <dbReference type="ARBA" id="ARBA00023242"/>
    </source>
</evidence>
<dbReference type="SUPFAM" id="SSF57701">
    <property type="entry name" value="Zn2/Cys6 DNA-binding domain"/>
    <property type="match status" value="1"/>
</dbReference>
<feature type="domain" description="Zn(2)-C6 fungal-type" evidence="4">
    <location>
        <begin position="31"/>
        <end position="62"/>
    </location>
</feature>
<feature type="compositionally biased region" description="Polar residues" evidence="3">
    <location>
        <begin position="1"/>
        <end position="17"/>
    </location>
</feature>
<dbReference type="CDD" id="cd12148">
    <property type="entry name" value="fungal_TF_MHR"/>
    <property type="match status" value="1"/>
</dbReference>
<keyword evidence="1" id="KW-0479">Metal-binding</keyword>
<name>A0A6A6Q144_9PEZI</name>
<dbReference type="Gene3D" id="4.10.240.10">
    <property type="entry name" value="Zn(2)-C6 fungal-type DNA-binding domain"/>
    <property type="match status" value="1"/>
</dbReference>
<dbReference type="GO" id="GO:0008270">
    <property type="term" value="F:zinc ion binding"/>
    <property type="evidence" value="ECO:0007669"/>
    <property type="project" value="InterPro"/>
</dbReference>
<dbReference type="Pfam" id="PF04082">
    <property type="entry name" value="Fungal_trans"/>
    <property type="match status" value="1"/>
</dbReference>
<dbReference type="InterPro" id="IPR050987">
    <property type="entry name" value="AtrR-like"/>
</dbReference>
<feature type="compositionally biased region" description="Low complexity" evidence="3">
    <location>
        <begin position="681"/>
        <end position="696"/>
    </location>
</feature>
<evidence type="ECO:0000256" key="3">
    <source>
        <dbReference type="SAM" id="MobiDB-lite"/>
    </source>
</evidence>
<dbReference type="PANTHER" id="PTHR46910">
    <property type="entry name" value="TRANSCRIPTION FACTOR PDR1"/>
    <property type="match status" value="1"/>
</dbReference>
<dbReference type="SMART" id="SM00066">
    <property type="entry name" value="GAL4"/>
    <property type="match status" value="1"/>
</dbReference>
<dbReference type="AlphaFoldDB" id="A0A6A6Q144"/>
<dbReference type="InterPro" id="IPR007219">
    <property type="entry name" value="XnlR_reg_dom"/>
</dbReference>
<dbReference type="PROSITE" id="PS50048">
    <property type="entry name" value="ZN2_CY6_FUNGAL_2"/>
    <property type="match status" value="1"/>
</dbReference>
<dbReference type="CDD" id="cd00067">
    <property type="entry name" value="GAL4"/>
    <property type="match status" value="1"/>
</dbReference>
<evidence type="ECO:0000259" key="4">
    <source>
        <dbReference type="PROSITE" id="PS50048"/>
    </source>
</evidence>
<dbReference type="Proteomes" id="UP000799767">
    <property type="component" value="Unassembled WGS sequence"/>
</dbReference>
<evidence type="ECO:0000313" key="6">
    <source>
        <dbReference type="Proteomes" id="UP000799767"/>
    </source>
</evidence>
<reference evidence="5" key="1">
    <citation type="journal article" date="2020" name="Stud. Mycol.">
        <title>101 Dothideomycetes genomes: a test case for predicting lifestyles and emergence of pathogens.</title>
        <authorList>
            <person name="Haridas S."/>
            <person name="Albert R."/>
            <person name="Binder M."/>
            <person name="Bloem J."/>
            <person name="Labutti K."/>
            <person name="Salamov A."/>
            <person name="Andreopoulos B."/>
            <person name="Baker S."/>
            <person name="Barry K."/>
            <person name="Bills G."/>
            <person name="Bluhm B."/>
            <person name="Cannon C."/>
            <person name="Castanera R."/>
            <person name="Culley D."/>
            <person name="Daum C."/>
            <person name="Ezra D."/>
            <person name="Gonzalez J."/>
            <person name="Henrissat B."/>
            <person name="Kuo A."/>
            <person name="Liang C."/>
            <person name="Lipzen A."/>
            <person name="Lutzoni F."/>
            <person name="Magnuson J."/>
            <person name="Mondo S."/>
            <person name="Nolan M."/>
            <person name="Ohm R."/>
            <person name="Pangilinan J."/>
            <person name="Park H.-J."/>
            <person name="Ramirez L."/>
            <person name="Alfaro M."/>
            <person name="Sun H."/>
            <person name="Tritt A."/>
            <person name="Yoshinaga Y."/>
            <person name="Zwiers L.-H."/>
            <person name="Turgeon B."/>
            <person name="Goodwin S."/>
            <person name="Spatafora J."/>
            <person name="Crous P."/>
            <person name="Grigoriev I."/>
        </authorList>
    </citation>
    <scope>NUCLEOTIDE SEQUENCE</scope>
    <source>
        <strain evidence="5">CBS 113389</strain>
    </source>
</reference>
<dbReference type="OrthoDB" id="2110361at2759"/>
<evidence type="ECO:0000256" key="1">
    <source>
        <dbReference type="ARBA" id="ARBA00022723"/>
    </source>
</evidence>
<dbReference type="PROSITE" id="PS00463">
    <property type="entry name" value="ZN2_CY6_FUNGAL_1"/>
    <property type="match status" value="1"/>
</dbReference>
<dbReference type="GO" id="GO:0006351">
    <property type="term" value="P:DNA-templated transcription"/>
    <property type="evidence" value="ECO:0007669"/>
    <property type="project" value="InterPro"/>
</dbReference>
<accession>A0A6A6Q144</accession>
<feature type="region of interest" description="Disordered" evidence="3">
    <location>
        <begin position="664"/>
        <end position="762"/>
    </location>
</feature>
<dbReference type="Pfam" id="PF00172">
    <property type="entry name" value="Zn_clus"/>
    <property type="match status" value="1"/>
</dbReference>
<gene>
    <name evidence="5" type="ORF">BDY17DRAFT_248134</name>
</gene>
<feature type="compositionally biased region" description="Pro residues" evidence="3">
    <location>
        <begin position="716"/>
        <end position="735"/>
    </location>
</feature>
<dbReference type="GO" id="GO:0000981">
    <property type="term" value="F:DNA-binding transcription factor activity, RNA polymerase II-specific"/>
    <property type="evidence" value="ECO:0007669"/>
    <property type="project" value="InterPro"/>
</dbReference>
<organism evidence="5 6">
    <name type="scientific">Neohortaea acidophila</name>
    <dbReference type="NCBI Taxonomy" id="245834"/>
    <lineage>
        <taxon>Eukaryota</taxon>
        <taxon>Fungi</taxon>
        <taxon>Dikarya</taxon>
        <taxon>Ascomycota</taxon>
        <taxon>Pezizomycotina</taxon>
        <taxon>Dothideomycetes</taxon>
        <taxon>Dothideomycetidae</taxon>
        <taxon>Mycosphaerellales</taxon>
        <taxon>Teratosphaeriaceae</taxon>
        <taxon>Neohortaea</taxon>
    </lineage>
</organism>
<evidence type="ECO:0000313" key="5">
    <source>
        <dbReference type="EMBL" id="KAF2485716.1"/>
    </source>
</evidence>
<feature type="region of interest" description="Disordered" evidence="3">
    <location>
        <begin position="107"/>
        <end position="134"/>
    </location>
</feature>
<protein>
    <submittedName>
        <fullName evidence="5">Fungal-specific transcription factor domain-containing protein</fullName>
    </submittedName>
</protein>